<evidence type="ECO:0000313" key="2">
    <source>
        <dbReference type="EMBL" id="MBD7967005.1"/>
    </source>
</evidence>
<reference evidence="2 3" key="1">
    <citation type="submission" date="2020-08" db="EMBL/GenBank/DDBJ databases">
        <title>A Genomic Blueprint of the Chicken Gut Microbiome.</title>
        <authorList>
            <person name="Gilroy R."/>
            <person name="Ravi A."/>
            <person name="Getino M."/>
            <person name="Pursley I."/>
            <person name="Horton D.L."/>
            <person name="Alikhan N.-F."/>
            <person name="Baker D."/>
            <person name="Gharbi K."/>
            <person name="Hall N."/>
            <person name="Watson M."/>
            <person name="Adriaenssens E.M."/>
            <person name="Foster-Nyarko E."/>
            <person name="Jarju S."/>
            <person name="Secka A."/>
            <person name="Antonio M."/>
            <person name="Oren A."/>
            <person name="Chaudhuri R."/>
            <person name="La Ragione R.M."/>
            <person name="Hildebrand F."/>
            <person name="Pallen M.J."/>
        </authorList>
    </citation>
    <scope>NUCLEOTIDE SEQUENCE [LARGE SCALE GENOMIC DNA]</scope>
    <source>
        <strain evidence="2 3">Sa2BVA9</strain>
    </source>
</reference>
<name>A0ABR8SUC9_9BACL</name>
<feature type="signal peptide" evidence="1">
    <location>
        <begin position="1"/>
        <end position="26"/>
    </location>
</feature>
<protein>
    <submittedName>
        <fullName evidence="2">Extracellular solute-binding protein</fullName>
    </submittedName>
</protein>
<organism evidence="2 3">
    <name type="scientific">Paenibacillus gallinarum</name>
    <dbReference type="NCBI Taxonomy" id="2762232"/>
    <lineage>
        <taxon>Bacteria</taxon>
        <taxon>Bacillati</taxon>
        <taxon>Bacillota</taxon>
        <taxon>Bacilli</taxon>
        <taxon>Bacillales</taxon>
        <taxon>Paenibacillaceae</taxon>
        <taxon>Paenibacillus</taxon>
    </lineage>
</organism>
<accession>A0ABR8SUC9</accession>
<dbReference type="Proteomes" id="UP000608071">
    <property type="component" value="Unassembled WGS sequence"/>
</dbReference>
<proteinExistence type="predicted"/>
<dbReference type="EMBL" id="JACSQL010000001">
    <property type="protein sequence ID" value="MBD7967005.1"/>
    <property type="molecule type" value="Genomic_DNA"/>
</dbReference>
<comment type="caution">
    <text evidence="2">The sequence shown here is derived from an EMBL/GenBank/DDBJ whole genome shotgun (WGS) entry which is preliminary data.</text>
</comment>
<gene>
    <name evidence="2" type="ORF">H9647_02920</name>
</gene>
<dbReference type="InterPro" id="IPR050490">
    <property type="entry name" value="Bact_solute-bd_prot1"/>
</dbReference>
<keyword evidence="1" id="KW-0732">Signal</keyword>
<dbReference type="PANTHER" id="PTHR43649:SF27">
    <property type="entry name" value="EXTRACELLULAR SOLUTE-BINDING PROTEIN FAMILY 1"/>
    <property type="match status" value="1"/>
</dbReference>
<feature type="chain" id="PRO_5045364965" evidence="1">
    <location>
        <begin position="27"/>
        <end position="990"/>
    </location>
</feature>
<evidence type="ECO:0000256" key="1">
    <source>
        <dbReference type="SAM" id="SignalP"/>
    </source>
</evidence>
<dbReference type="Gene3D" id="2.60.120.260">
    <property type="entry name" value="Galactose-binding domain-like"/>
    <property type="match status" value="2"/>
</dbReference>
<sequence length="990" mass="113551">MNVVVFKLRRMLMLLICIGLMYPLQAARPNLSSAEASPVTDLKSLVEGDSDELTQSMEPRQAEMRQEWKNKEIIAGQEQVQITAERLINHDSESSVQAESYKGKENVLVWNSNMDSSWIEFQTDIPDEGLYELHITYHVISDTSENARISYQPIVLSMTIDGTYPFMEARALPLFRYFADEKQVRKDDQGDEVRPKPKPIEEWQTQALRDSDGRYTEPLLWHFSKGTHTIRLISPESLAIESIALVPPVQTEAYEPPVQQENTSTETIVIQAEQFDKKNDVAIPLVSEQDPAMTPKANNHIVYNSVGGERWSSGNQALTWTFDVPESGIYKLAMRTYQGFTSNKAVFRTIYIDGKVPFNELLAYRFPYASKWKGSVISSEEGEPYRFYLEKGSHTIRMEATYAPFSPSIERLLNVLSVLREVDYDVKAMTGSKIDRNRTWNAEKDYPDIIERLEIIQNELTEIANEITKINGKRDTYVQTIQSAVQDLRSISKNRDEIPYHYEDITNLLGKLGNIQSGLSASPLQLDQMYWVPDESSFPKMEAGWWSKTKNRFDEFSYSFVKENQLNDMDENVLNVWVARGRDYVNLLQQYADEYYTPENGVKVKVNLLNDPNMLVLANAANIVPDIALGLTEDKPIDFAIRNAAVDLSQFHDYEETAGAFAPGALLPYYYDKGIYGLPETQSFKVLFYRKDILERLNLTVPNTWDDVISMLPTLQQDNMDFYFPANDFSTFIYQNGADFFTKDGMKSGLDSPEAFQGFKDWTNLYTIYSIEKSVPSFYQHFRDGSMPVGVADYNMYVTMSVAAPELTGRWGIAPLPGKQSADGTVERWAQGGEQAAVIFKKSDKQQEAWEFMKWWLSADIQEKYGSDLEALNGVQFRWNTSNVEAFARLPWSKEELKVILEQWKWYKGVPQVPGSYFVTRELNNAWYRTVLDGMNYRSSLEQAVMEINRELLRKQQEFGLVDKEGHLLKTLDLPQIDEPWEGVDGIAEK</sequence>
<dbReference type="SUPFAM" id="SSF53850">
    <property type="entry name" value="Periplasmic binding protein-like II"/>
    <property type="match status" value="1"/>
</dbReference>
<keyword evidence="3" id="KW-1185">Reference proteome</keyword>
<evidence type="ECO:0000313" key="3">
    <source>
        <dbReference type="Proteomes" id="UP000608071"/>
    </source>
</evidence>
<dbReference type="Gene3D" id="3.40.190.10">
    <property type="entry name" value="Periplasmic binding protein-like II"/>
    <property type="match status" value="1"/>
</dbReference>
<dbReference type="PANTHER" id="PTHR43649">
    <property type="entry name" value="ARABINOSE-BINDING PROTEIN-RELATED"/>
    <property type="match status" value="1"/>
</dbReference>
<dbReference type="InterPro" id="IPR006059">
    <property type="entry name" value="SBP"/>
</dbReference>
<dbReference type="Pfam" id="PF01547">
    <property type="entry name" value="SBP_bac_1"/>
    <property type="match status" value="1"/>
</dbReference>
<dbReference type="RefSeq" id="WP_191798003.1">
    <property type="nucleotide sequence ID" value="NZ_JACSQL010000001.1"/>
</dbReference>